<keyword evidence="8" id="KW-0812">Transmembrane</keyword>
<dbReference type="InterPro" id="IPR004358">
    <property type="entry name" value="Sig_transdc_His_kin-like_C"/>
</dbReference>
<feature type="transmembrane region" description="Helical" evidence="8">
    <location>
        <begin position="35"/>
        <end position="54"/>
    </location>
</feature>
<dbReference type="SUPFAM" id="SSF55785">
    <property type="entry name" value="PYP-like sensor domain (PAS domain)"/>
    <property type="match status" value="1"/>
</dbReference>
<dbReference type="Pfam" id="PF00989">
    <property type="entry name" value="PAS"/>
    <property type="match status" value="1"/>
</dbReference>
<dbReference type="PANTHER" id="PTHR43711">
    <property type="entry name" value="TWO-COMPONENT HISTIDINE KINASE"/>
    <property type="match status" value="1"/>
</dbReference>
<dbReference type="GO" id="GO:0006355">
    <property type="term" value="P:regulation of DNA-templated transcription"/>
    <property type="evidence" value="ECO:0007669"/>
    <property type="project" value="InterPro"/>
</dbReference>
<protein>
    <recommendedName>
        <fullName evidence="2">histidine kinase</fullName>
        <ecNumber evidence="2">2.7.13.3</ecNumber>
    </recommendedName>
</protein>
<dbReference type="SUPFAM" id="SSF55781">
    <property type="entry name" value="GAF domain-like"/>
    <property type="match status" value="1"/>
</dbReference>
<feature type="domain" description="PAC" evidence="11">
    <location>
        <begin position="239"/>
        <end position="289"/>
    </location>
</feature>
<dbReference type="PRINTS" id="PR00344">
    <property type="entry name" value="BCTRLSENSOR"/>
</dbReference>
<keyword evidence="13" id="KW-1185">Reference proteome</keyword>
<dbReference type="InterPro" id="IPR029016">
    <property type="entry name" value="GAF-like_dom_sf"/>
</dbReference>
<evidence type="ECO:0000256" key="6">
    <source>
        <dbReference type="ARBA" id="ARBA00023012"/>
    </source>
</evidence>
<evidence type="ECO:0000256" key="1">
    <source>
        <dbReference type="ARBA" id="ARBA00000085"/>
    </source>
</evidence>
<dbReference type="Proteomes" id="UP000705823">
    <property type="component" value="Unassembled WGS sequence"/>
</dbReference>
<dbReference type="InterPro" id="IPR036890">
    <property type="entry name" value="HATPase_C_sf"/>
</dbReference>
<feature type="domain" description="PAS" evidence="10">
    <location>
        <begin position="162"/>
        <end position="232"/>
    </location>
</feature>
<comment type="caution">
    <text evidence="12">The sequence shown here is derived from an EMBL/GenBank/DDBJ whole genome shotgun (WGS) entry which is preliminary data.</text>
</comment>
<keyword evidence="3" id="KW-0597">Phosphoprotein</keyword>
<name>A0A8J8TAD3_9EURY</name>
<keyword evidence="6" id="KW-0902">Two-component regulatory system</keyword>
<dbReference type="PROSITE" id="PS50113">
    <property type="entry name" value="PAC"/>
    <property type="match status" value="1"/>
</dbReference>
<dbReference type="PANTHER" id="PTHR43711:SF1">
    <property type="entry name" value="HISTIDINE KINASE 1"/>
    <property type="match status" value="1"/>
</dbReference>
<dbReference type="InterPro" id="IPR003594">
    <property type="entry name" value="HATPase_dom"/>
</dbReference>
<evidence type="ECO:0000256" key="8">
    <source>
        <dbReference type="SAM" id="Phobius"/>
    </source>
</evidence>
<evidence type="ECO:0000256" key="5">
    <source>
        <dbReference type="ARBA" id="ARBA00022777"/>
    </source>
</evidence>
<evidence type="ECO:0000259" key="10">
    <source>
        <dbReference type="PROSITE" id="PS50112"/>
    </source>
</evidence>
<dbReference type="InterPro" id="IPR035965">
    <property type="entry name" value="PAS-like_dom_sf"/>
</dbReference>
<keyword evidence="4" id="KW-0808">Transferase</keyword>
<dbReference type="Pfam" id="PF00512">
    <property type="entry name" value="HisKA"/>
    <property type="match status" value="1"/>
</dbReference>
<feature type="transmembrane region" description="Helical" evidence="8">
    <location>
        <begin position="98"/>
        <end position="117"/>
    </location>
</feature>
<feature type="compositionally biased region" description="Polar residues" evidence="7">
    <location>
        <begin position="382"/>
        <end position="394"/>
    </location>
</feature>
<evidence type="ECO:0000313" key="12">
    <source>
        <dbReference type="EMBL" id="TQQ78561.1"/>
    </source>
</evidence>
<dbReference type="CDD" id="cd00082">
    <property type="entry name" value="HisKA"/>
    <property type="match status" value="1"/>
</dbReference>
<dbReference type="CDD" id="cd00130">
    <property type="entry name" value="PAS"/>
    <property type="match status" value="1"/>
</dbReference>
<dbReference type="SUPFAM" id="SSF55874">
    <property type="entry name" value="ATPase domain of HSP90 chaperone/DNA topoisomerase II/histidine kinase"/>
    <property type="match status" value="1"/>
</dbReference>
<dbReference type="EC" id="2.7.13.3" evidence="2"/>
<dbReference type="SMART" id="SM00388">
    <property type="entry name" value="HisKA"/>
    <property type="match status" value="1"/>
</dbReference>
<reference evidence="12" key="1">
    <citation type="submission" date="2019-02" db="EMBL/GenBank/DDBJ databases">
        <title>Halonotius sp. a new haloarchaeum isolated from saline soil.</title>
        <authorList>
            <person name="Duran-Viseras A."/>
            <person name="Sanchez-Porro C."/>
            <person name="Ventosa A."/>
        </authorList>
    </citation>
    <scope>NUCLEOTIDE SEQUENCE</scope>
    <source>
        <strain evidence="12">F15B</strain>
    </source>
</reference>
<dbReference type="SMART" id="SM00091">
    <property type="entry name" value="PAS"/>
    <property type="match status" value="1"/>
</dbReference>
<dbReference type="Gene3D" id="3.30.565.10">
    <property type="entry name" value="Histidine kinase-like ATPase, C-terminal domain"/>
    <property type="match status" value="1"/>
</dbReference>
<evidence type="ECO:0000256" key="7">
    <source>
        <dbReference type="SAM" id="MobiDB-lite"/>
    </source>
</evidence>
<dbReference type="PROSITE" id="PS50109">
    <property type="entry name" value="HIS_KIN"/>
    <property type="match status" value="1"/>
</dbReference>
<dbReference type="InterPro" id="IPR000014">
    <property type="entry name" value="PAS"/>
</dbReference>
<sequence>MYEVDLCTFSNQSNYEPRTWYIVQMRDWSRAVSRWSVTILGVILLLTTLARAAIDTDEPVVDFIEVVLPFGVGIGLIVGGIWLARTTSIARIKQLSKWTLGGAIVGVAVNLWFVFIISLEQVPSGEPVVLNLNGAGIFMAAGVLLGYYATGLQAREHQLELSENRFRALTENSSFAVISIDETSTIRYANDATEELFGYPTTDLVGKSLTTLMPTRFREAHLEGLSQYLSKETQTIDWDGLELAGLRADGEEFPVEISFGEYGVADDHLFTGVIQDISDRKTAEQQLRDHTSKVTQLHEVATEITSADSREQVYQRTADGAVDVFPADVARVATMDGDQLVPAASSDQGSIDQCQPVSATLGYAGQSYQSGEILRLDDLTDTRSAAQSPRQDGGTQPDADPAEPRALLSIPLGEYGVLQAFAYEPGAFSARDEEVAEMLATHVTTALQRIEAESTIRRERDRLEEFASILSHDLRNPLNVAQGRLELLEMTGELEHVDAIDRALDRMSRLIEDMLTLAREGDAVGETQAVALRTVANQAWNNVATEAASLEIVSSVQLEADHSRLIQLFENLYRNAIEHGGDGVTIRLGALDSGFFVEDTGSGIPEDERNDVFQSGYTTNQDGTGFGLAIVKRIVEAHGWEITVTEGTDGGARFEVSGT</sequence>
<evidence type="ECO:0000259" key="9">
    <source>
        <dbReference type="PROSITE" id="PS50109"/>
    </source>
</evidence>
<dbReference type="SMART" id="SM00387">
    <property type="entry name" value="HATPase_c"/>
    <property type="match status" value="1"/>
</dbReference>
<dbReference type="InterPro" id="IPR036097">
    <property type="entry name" value="HisK_dim/P_sf"/>
</dbReference>
<feature type="region of interest" description="Disordered" evidence="7">
    <location>
        <begin position="382"/>
        <end position="403"/>
    </location>
</feature>
<dbReference type="InterPro" id="IPR050736">
    <property type="entry name" value="Sensor_HK_Regulatory"/>
</dbReference>
<dbReference type="SUPFAM" id="SSF47384">
    <property type="entry name" value="Homodimeric domain of signal transducing histidine kinase"/>
    <property type="match status" value="1"/>
</dbReference>
<feature type="domain" description="Histidine kinase" evidence="9">
    <location>
        <begin position="469"/>
        <end position="659"/>
    </location>
</feature>
<keyword evidence="8" id="KW-0472">Membrane</keyword>
<dbReference type="PROSITE" id="PS50112">
    <property type="entry name" value="PAS"/>
    <property type="match status" value="1"/>
</dbReference>
<keyword evidence="8" id="KW-1133">Transmembrane helix</keyword>
<dbReference type="EMBL" id="RKLU01000012">
    <property type="protein sequence ID" value="TQQ78561.1"/>
    <property type="molecule type" value="Genomic_DNA"/>
</dbReference>
<dbReference type="Gene3D" id="3.30.450.40">
    <property type="match status" value="1"/>
</dbReference>
<dbReference type="InterPro" id="IPR013767">
    <property type="entry name" value="PAS_fold"/>
</dbReference>
<comment type="catalytic activity">
    <reaction evidence="1">
        <text>ATP + protein L-histidine = ADP + protein N-phospho-L-histidine.</text>
        <dbReference type="EC" id="2.7.13.3"/>
    </reaction>
</comment>
<dbReference type="InterPro" id="IPR003018">
    <property type="entry name" value="GAF"/>
</dbReference>
<proteinExistence type="predicted"/>
<dbReference type="Gene3D" id="1.10.287.130">
    <property type="match status" value="1"/>
</dbReference>
<evidence type="ECO:0000256" key="2">
    <source>
        <dbReference type="ARBA" id="ARBA00012438"/>
    </source>
</evidence>
<dbReference type="InterPro" id="IPR000700">
    <property type="entry name" value="PAS-assoc_C"/>
</dbReference>
<evidence type="ECO:0000259" key="11">
    <source>
        <dbReference type="PROSITE" id="PS50113"/>
    </source>
</evidence>
<dbReference type="NCBIfam" id="TIGR00229">
    <property type="entry name" value="sensory_box"/>
    <property type="match status" value="1"/>
</dbReference>
<evidence type="ECO:0000256" key="3">
    <source>
        <dbReference type="ARBA" id="ARBA00022553"/>
    </source>
</evidence>
<dbReference type="SMART" id="SM00065">
    <property type="entry name" value="GAF"/>
    <property type="match status" value="1"/>
</dbReference>
<gene>
    <name evidence="12" type="ORF">EGH24_14130</name>
</gene>
<feature type="transmembrane region" description="Helical" evidence="8">
    <location>
        <begin position="129"/>
        <end position="149"/>
    </location>
</feature>
<dbReference type="GO" id="GO:0000155">
    <property type="term" value="F:phosphorelay sensor kinase activity"/>
    <property type="evidence" value="ECO:0007669"/>
    <property type="project" value="InterPro"/>
</dbReference>
<dbReference type="Gene3D" id="3.30.450.20">
    <property type="entry name" value="PAS domain"/>
    <property type="match status" value="1"/>
</dbReference>
<dbReference type="InterPro" id="IPR005467">
    <property type="entry name" value="His_kinase_dom"/>
</dbReference>
<accession>A0A8J8TAD3</accession>
<keyword evidence="5" id="KW-0418">Kinase</keyword>
<evidence type="ECO:0000313" key="13">
    <source>
        <dbReference type="Proteomes" id="UP000705823"/>
    </source>
</evidence>
<dbReference type="InterPro" id="IPR003661">
    <property type="entry name" value="HisK_dim/P_dom"/>
</dbReference>
<evidence type="ECO:0000256" key="4">
    <source>
        <dbReference type="ARBA" id="ARBA00022679"/>
    </source>
</evidence>
<dbReference type="Pfam" id="PF13185">
    <property type="entry name" value="GAF_2"/>
    <property type="match status" value="1"/>
</dbReference>
<dbReference type="AlphaFoldDB" id="A0A8J8TAD3"/>
<organism evidence="12 13">
    <name type="scientific">Halonotius terrestris</name>
    <dbReference type="NCBI Taxonomy" id="2487750"/>
    <lineage>
        <taxon>Archaea</taxon>
        <taxon>Methanobacteriati</taxon>
        <taxon>Methanobacteriota</taxon>
        <taxon>Stenosarchaea group</taxon>
        <taxon>Halobacteria</taxon>
        <taxon>Halobacteriales</taxon>
        <taxon>Haloferacaceae</taxon>
        <taxon>Halonotius</taxon>
    </lineage>
</organism>
<feature type="transmembrane region" description="Helical" evidence="8">
    <location>
        <begin position="66"/>
        <end position="86"/>
    </location>
</feature>
<dbReference type="Pfam" id="PF02518">
    <property type="entry name" value="HATPase_c"/>
    <property type="match status" value="1"/>
</dbReference>